<sequence length="464" mass="50521">MGKKMIFKLLASLVLAISFGIIPYQSASAADHSAKMVTAFTVNDEITQISYLALGDSLAAGVDSTNNIGKGYADILAESMVELNLLHSFNKGFAYPGFKTADVLKDIRENKTGAIIGYGFDKPSTTIHEAIKNSNLITLSVGANDVLSTLKIDQATGKVEYDEALLGQALMQVGHNTNEIIKEVLTINPKANVYVMGYYNPFPHLPKEIQPLLSNLLLNLNGAIYNATSAYPNVSFVSTDVEIAKDYKVNVPNPANIHLSKEGYHIVAKQFWKSFGLTTIKVSFKDTNGHWAEPFINAAVERGIFKGYADGTFRPEEKLTRAQAAAVIVRALNLDMQDTMTSPFKDIGNYSLLTQAEINSAYHFGIIKGNGDYFKPSDEVTRAELALMIQRVVVLKTGKPLSVSPDFGQPFKDIDGLNAETKTAILAMAQLGVIDGSNGSFMPNDSTTRAQVSKILVNFIKLMN</sequence>
<evidence type="ECO:0000313" key="4">
    <source>
        <dbReference type="Proteomes" id="UP001271648"/>
    </source>
</evidence>
<dbReference type="AlphaFoldDB" id="A0AAW9A6E2"/>
<name>A0AAW9A6E2_9BACL</name>
<dbReference type="Proteomes" id="UP001271648">
    <property type="component" value="Unassembled WGS sequence"/>
</dbReference>
<feature type="domain" description="SLH" evidence="2">
    <location>
        <begin position="408"/>
        <end position="464"/>
    </location>
</feature>
<dbReference type="PANTHER" id="PTHR43308:SF5">
    <property type="entry name" value="S-LAYER PROTEIN _ PEPTIDOGLYCAN ENDO-BETA-N-ACETYLGLUCOSAMINIDASE"/>
    <property type="match status" value="1"/>
</dbReference>
<feature type="domain" description="SLH" evidence="2">
    <location>
        <begin position="343"/>
        <end position="403"/>
    </location>
</feature>
<organism evidence="3 4">
    <name type="scientific">Sporosarcina thermotolerans</name>
    <dbReference type="NCBI Taxonomy" id="633404"/>
    <lineage>
        <taxon>Bacteria</taxon>
        <taxon>Bacillati</taxon>
        <taxon>Bacillota</taxon>
        <taxon>Bacilli</taxon>
        <taxon>Bacillales</taxon>
        <taxon>Caryophanaceae</taxon>
        <taxon>Sporosarcina</taxon>
    </lineage>
</organism>
<evidence type="ECO:0000259" key="2">
    <source>
        <dbReference type="PROSITE" id="PS51272"/>
    </source>
</evidence>
<dbReference type="Gene3D" id="3.40.50.1110">
    <property type="entry name" value="SGNH hydrolase"/>
    <property type="match status" value="1"/>
</dbReference>
<dbReference type="InterPro" id="IPR036514">
    <property type="entry name" value="SGNH_hydro_sf"/>
</dbReference>
<dbReference type="Pfam" id="PF13472">
    <property type="entry name" value="Lipase_GDSL_2"/>
    <property type="match status" value="1"/>
</dbReference>
<keyword evidence="4" id="KW-1185">Reference proteome</keyword>
<feature type="chain" id="PRO_5043790776" evidence="1">
    <location>
        <begin position="30"/>
        <end position="464"/>
    </location>
</feature>
<dbReference type="PROSITE" id="PS51272">
    <property type="entry name" value="SLH"/>
    <property type="match status" value="3"/>
</dbReference>
<dbReference type="InterPro" id="IPR051465">
    <property type="entry name" value="Cell_Envelope_Struct_Comp"/>
</dbReference>
<keyword evidence="1" id="KW-0732">Signal</keyword>
<dbReference type="PANTHER" id="PTHR43308">
    <property type="entry name" value="OUTER MEMBRANE PROTEIN ALPHA-RELATED"/>
    <property type="match status" value="1"/>
</dbReference>
<dbReference type="Pfam" id="PF00395">
    <property type="entry name" value="SLH"/>
    <property type="match status" value="3"/>
</dbReference>
<protein>
    <submittedName>
        <fullName evidence="3">S-layer homology domain-containing protein</fullName>
    </submittedName>
</protein>
<feature type="domain" description="SLH" evidence="2">
    <location>
        <begin position="279"/>
        <end position="342"/>
    </location>
</feature>
<reference evidence="3 4" key="1">
    <citation type="submission" date="2023-06" db="EMBL/GenBank/DDBJ databases">
        <title>Sporosarcina sp. nov., isolated from Korean traditional fermented seafood 'Jeotgal'.</title>
        <authorList>
            <person name="Yang A.I."/>
            <person name="Shin N.-R."/>
        </authorList>
    </citation>
    <scope>NUCLEOTIDE SEQUENCE [LARGE SCALE GENOMIC DNA]</scope>
    <source>
        <strain evidence="3 4">KCTC43456</strain>
    </source>
</reference>
<accession>A0AAW9A6E2</accession>
<evidence type="ECO:0000256" key="1">
    <source>
        <dbReference type="SAM" id="SignalP"/>
    </source>
</evidence>
<dbReference type="InterPro" id="IPR001119">
    <property type="entry name" value="SLH_dom"/>
</dbReference>
<proteinExistence type="predicted"/>
<evidence type="ECO:0000313" key="3">
    <source>
        <dbReference type="EMBL" id="MDW0116707.1"/>
    </source>
</evidence>
<dbReference type="SUPFAM" id="SSF52266">
    <property type="entry name" value="SGNH hydrolase"/>
    <property type="match status" value="1"/>
</dbReference>
<gene>
    <name evidence="3" type="ORF">QTL97_07150</name>
</gene>
<dbReference type="RefSeq" id="WP_283733615.1">
    <property type="nucleotide sequence ID" value="NZ_CP125968.1"/>
</dbReference>
<dbReference type="InterPro" id="IPR013830">
    <property type="entry name" value="SGNH_hydro"/>
</dbReference>
<comment type="caution">
    <text evidence="3">The sequence shown here is derived from an EMBL/GenBank/DDBJ whole genome shotgun (WGS) entry which is preliminary data.</text>
</comment>
<dbReference type="EMBL" id="JAUBDJ010000003">
    <property type="protein sequence ID" value="MDW0116707.1"/>
    <property type="molecule type" value="Genomic_DNA"/>
</dbReference>
<feature type="signal peptide" evidence="1">
    <location>
        <begin position="1"/>
        <end position="29"/>
    </location>
</feature>